<dbReference type="Gene3D" id="3.90.550.10">
    <property type="entry name" value="Spore Coat Polysaccharide Biosynthesis Protein SpsA, Chain A"/>
    <property type="match status" value="1"/>
</dbReference>
<organism evidence="1 2">
    <name type="scientific">Roseateles depolymerans</name>
    <dbReference type="NCBI Taxonomy" id="76731"/>
    <lineage>
        <taxon>Bacteria</taxon>
        <taxon>Pseudomonadati</taxon>
        <taxon>Pseudomonadota</taxon>
        <taxon>Betaproteobacteria</taxon>
        <taxon>Burkholderiales</taxon>
        <taxon>Sphaerotilaceae</taxon>
        <taxon>Roseateles</taxon>
    </lineage>
</organism>
<dbReference type="EMBL" id="CP013729">
    <property type="protein sequence ID" value="ALV08318.1"/>
    <property type="molecule type" value="Genomic_DNA"/>
</dbReference>
<evidence type="ECO:0000313" key="2">
    <source>
        <dbReference type="Proteomes" id="UP000060699"/>
    </source>
</evidence>
<accession>A0A0U3LAH5</accession>
<dbReference type="Proteomes" id="UP000060699">
    <property type="component" value="Chromosome"/>
</dbReference>
<dbReference type="STRING" id="76731.RD2015_3867"/>
<keyword evidence="2" id="KW-1185">Reference proteome</keyword>
<dbReference type="SUPFAM" id="SSF53448">
    <property type="entry name" value="Nucleotide-diphospho-sugar transferases"/>
    <property type="match status" value="1"/>
</dbReference>
<dbReference type="CDD" id="cd00761">
    <property type="entry name" value="Glyco_tranf_GTA_type"/>
    <property type="match status" value="1"/>
</dbReference>
<dbReference type="RefSeq" id="WP_058936304.1">
    <property type="nucleotide sequence ID" value="NZ_CP013729.1"/>
</dbReference>
<gene>
    <name evidence="1" type="ORF">RD2015_3867</name>
</gene>
<dbReference type="AlphaFoldDB" id="A0A0U3LAH5"/>
<protein>
    <submittedName>
        <fullName evidence="1">Uncharacterized protein</fullName>
    </submittedName>
</protein>
<name>A0A0U3LAH5_9BURK</name>
<reference evidence="1 2" key="1">
    <citation type="submission" date="2015-12" db="EMBL/GenBank/DDBJ databases">
        <title>Complete genome of Roseateles depolymerans KCTC 42856.</title>
        <authorList>
            <person name="Kim K.M."/>
        </authorList>
    </citation>
    <scope>NUCLEOTIDE SEQUENCE [LARGE SCALE GENOMIC DNA]</scope>
    <source>
        <strain evidence="1 2">KCTC 42856</strain>
    </source>
</reference>
<dbReference type="OrthoDB" id="9154181at2"/>
<dbReference type="KEGG" id="rdp:RD2015_3867"/>
<proteinExistence type="predicted"/>
<dbReference type="InterPro" id="IPR029044">
    <property type="entry name" value="Nucleotide-diphossugar_trans"/>
</dbReference>
<sequence>MSATELRSYAAVIRTHACTPLLEQVVASLKAQSWAPARIVFVDSSRDAGVRERLLRMGEVVAYPEEVFNYSVAINVGMGAVAEPYALLISAHVRLDDPQVVQRALSAAQAQGIEVVYWRNAPSGQVAMDIIGAEQFDGYNGLSNACSLLPTRLVKERPFRVDVFSAEDAEWAAWYFRSRHGRVMRVDDPSVKYENPHVNVRKTINEEVAIAYFAYPRNRWPDKIASRWGRAALALVRGRKDRARMHWEIGTQLLLMWFRAPSGTSKYF</sequence>
<evidence type="ECO:0000313" key="1">
    <source>
        <dbReference type="EMBL" id="ALV08318.1"/>
    </source>
</evidence>